<comment type="caution">
    <text evidence="2">The sequence shown here is derived from an EMBL/GenBank/DDBJ whole genome shotgun (WGS) entry which is preliminary data.</text>
</comment>
<protein>
    <submittedName>
        <fullName evidence="2">Uncharacterized protein</fullName>
    </submittedName>
</protein>
<gene>
    <name evidence="2" type="ORF">POCTA_138.1.T1200058</name>
</gene>
<dbReference type="AlphaFoldDB" id="A0A8S1XET2"/>
<reference evidence="2" key="1">
    <citation type="submission" date="2021-01" db="EMBL/GenBank/DDBJ databases">
        <authorList>
            <consortium name="Genoscope - CEA"/>
            <person name="William W."/>
        </authorList>
    </citation>
    <scope>NUCLEOTIDE SEQUENCE</scope>
</reference>
<evidence type="ECO:0000313" key="2">
    <source>
        <dbReference type="EMBL" id="CAD8199660.1"/>
    </source>
</evidence>
<proteinExistence type="predicted"/>
<dbReference type="Proteomes" id="UP000683925">
    <property type="component" value="Unassembled WGS sequence"/>
</dbReference>
<name>A0A8S1XET2_PAROT</name>
<evidence type="ECO:0000313" key="3">
    <source>
        <dbReference type="Proteomes" id="UP000683925"/>
    </source>
</evidence>
<dbReference type="OrthoDB" id="10310359at2759"/>
<feature type="compositionally biased region" description="Polar residues" evidence="1">
    <location>
        <begin position="134"/>
        <end position="146"/>
    </location>
</feature>
<organism evidence="2 3">
    <name type="scientific">Paramecium octaurelia</name>
    <dbReference type="NCBI Taxonomy" id="43137"/>
    <lineage>
        <taxon>Eukaryota</taxon>
        <taxon>Sar</taxon>
        <taxon>Alveolata</taxon>
        <taxon>Ciliophora</taxon>
        <taxon>Intramacronucleata</taxon>
        <taxon>Oligohymenophorea</taxon>
        <taxon>Peniculida</taxon>
        <taxon>Parameciidae</taxon>
        <taxon>Paramecium</taxon>
    </lineage>
</organism>
<dbReference type="EMBL" id="CAJJDP010000120">
    <property type="protein sequence ID" value="CAD8199660.1"/>
    <property type="molecule type" value="Genomic_DNA"/>
</dbReference>
<sequence length="170" mass="20486">MNHMDFCCYFKYNNQFKINVYFQKSINIALFSFKILQWLIHVFKNHYCLLSKNFERFVLSKILGLIKNNKSIVMNDTLGIMNNRFHKKAIQSRKRNTSVDTNTIIQKQKGNKKNEYYERWLTNYKKPQSRLDSESNLDNQTPQTPKAQIPIQFEPKLIRDVVQKFYPDKY</sequence>
<evidence type="ECO:0000256" key="1">
    <source>
        <dbReference type="SAM" id="MobiDB-lite"/>
    </source>
</evidence>
<accession>A0A8S1XET2</accession>
<keyword evidence="3" id="KW-1185">Reference proteome</keyword>
<feature type="region of interest" description="Disordered" evidence="1">
    <location>
        <begin position="128"/>
        <end position="150"/>
    </location>
</feature>